<feature type="binding site" evidence="7">
    <location>
        <position position="443"/>
    </location>
    <ligand>
        <name>ATP</name>
        <dbReference type="ChEBI" id="CHEBI:30616"/>
    </ligand>
</feature>
<organism evidence="10 11">
    <name type="scientific">Seiridium unicorne</name>
    <dbReference type="NCBI Taxonomy" id="138068"/>
    <lineage>
        <taxon>Eukaryota</taxon>
        <taxon>Fungi</taxon>
        <taxon>Dikarya</taxon>
        <taxon>Ascomycota</taxon>
        <taxon>Pezizomycotina</taxon>
        <taxon>Sordariomycetes</taxon>
        <taxon>Xylariomycetidae</taxon>
        <taxon>Amphisphaeriales</taxon>
        <taxon>Sporocadaceae</taxon>
        <taxon>Seiridium</taxon>
    </lineage>
</organism>
<keyword evidence="3 7" id="KW-0507">mRNA processing</keyword>
<dbReference type="SUPFAM" id="SSF56112">
    <property type="entry name" value="Protein kinase-like (PK-like)"/>
    <property type="match status" value="1"/>
</dbReference>
<feature type="region of interest" description="Disordered" evidence="8">
    <location>
        <begin position="211"/>
        <end position="235"/>
    </location>
</feature>
<dbReference type="PANTHER" id="PTHR12272:SF11">
    <property type="entry name" value="PAN2-PAN3 DEADENYLATION COMPLEX SUBUNIT PAN3"/>
    <property type="match status" value="1"/>
</dbReference>
<evidence type="ECO:0000256" key="6">
    <source>
        <dbReference type="ARBA" id="ARBA00023054"/>
    </source>
</evidence>
<keyword evidence="2 7" id="KW-0963">Cytoplasm</keyword>
<gene>
    <name evidence="7" type="primary">PAN3</name>
    <name evidence="10" type="ORF">SUNI508_13840</name>
</gene>
<evidence type="ECO:0000256" key="2">
    <source>
        <dbReference type="ARBA" id="ARBA00022490"/>
    </source>
</evidence>
<comment type="function">
    <text evidence="7">Regulatory subunit of the poly(A)-nuclease (PAN) deadenylation complex, one of two cytoplasmic mRNA deadenylases involved in mRNA turnover. PAN specifically shortens poly(A) tails of RNA and the activity is stimulated by poly(A)-binding protein PAB1. PAN deadenylation is followed by rapid degradation of the shortened mRNA tails by the CCR4-NOT complex. Deadenylated mRNAs are then degraded by two alternative mechanisms, namely exosome-mediated 3'-5' exonucleolytic degradation, or deadenlyation-dependent mRNA decaping and subsequent 5'-3' exonucleolytic degradation by XRN1. May also be involved in post-transcriptional maturation of mRNA poly(A) tails. PAN3 acts as a positive regulator for PAN activity, recruiting the catalytic subunit PAN2 to mRNA via its interaction with RNA and with PAB1.</text>
</comment>
<sequence length="795" mass="87612">MSWSDIPVDPAIHDAGGISSDVFHHEGRPAYDTASGDAEESRDSPAVHSPPSTPVVEDQAGVGVQDDRDDTASSPALNIGDRVGFPSLSTAAKFATLPKRKQTRKTALESLNFSEDITSSSTALLSVSPSAEKWSKLHKDHTPSAAIVQPQALPVQLPTPLIPAMPFRVVSLTRQPLAEAESTESAEPASRSMEPERGQLLTDISDSAKNKLNVDSPSFTPAQLQSGAKKSTFSSQTLNAAPFTPKAASNSTTPAIPQDAEASFLNPAGVREFTPQAQNYDLNTASATNGMAGDSSSALFDPYAMAGMNQALPTTQYNPYAEDPTSMTGAGAPYYQPQGVFTAPLQPLYHLYAPVGQHRSDLTPYQRQPHDFFMSNDLREELQRKSADARQVLHNSQLPDVQPYHSLVPLEGPKNNQYSLFGSTVCWVYKATSKKNGHVYCLRRLQATRVSSKESTNTPLKKWKRINNGSIVTPLEAFTSRDFGDTSLIFIHYYHPSSRTLAEHHLSGGNRFRPSIQESLLWTYISQLCNALRTIHNGDLAARCIHPNKIILTEQNRIRLSACMILDVLEFDAPRPVAELQHEDLVDLGKLVLSLCLNQSHIHNAQISWQTFQQTNYSDELKDLVLWLITTPPAEAADQKTIGFLSQSIAHHLFDSFDASLRASDDLTSELNKSLENGRVARLVLKLGTINERPEFDNDPNWSENGERYTLKLFRDYVFHQVDANNNPVLNLGHMLSCLNKLDAGIDEKVYLTSRDHQTAFVVTYKELKKQVTNAFQELQKAGQAKPVAPSRGAF</sequence>
<accession>A0ABR2VBV8</accession>
<comment type="domain">
    <text evidence="7">The pseudokinase domain, the coiled-coil (CC), and C-terminal knob domain (CK) form a structural unit (PKC) that forms an extensive high-affinity interaction surface for PAN2.</text>
</comment>
<evidence type="ECO:0000313" key="11">
    <source>
        <dbReference type="Proteomes" id="UP001408356"/>
    </source>
</evidence>
<dbReference type="InterPro" id="IPR030844">
    <property type="entry name" value="PAN3"/>
</dbReference>
<dbReference type="Gene3D" id="1.10.287.3700">
    <property type="match status" value="1"/>
</dbReference>
<evidence type="ECO:0000256" key="4">
    <source>
        <dbReference type="ARBA" id="ARBA00022741"/>
    </source>
</evidence>
<evidence type="ECO:0000256" key="5">
    <source>
        <dbReference type="ARBA" id="ARBA00022840"/>
    </source>
</evidence>
<feature type="binding site" evidence="7">
    <location>
        <begin position="548"/>
        <end position="549"/>
    </location>
    <ligand>
        <name>ATP</name>
        <dbReference type="ChEBI" id="CHEBI:30616"/>
    </ligand>
</feature>
<dbReference type="Proteomes" id="UP001408356">
    <property type="component" value="Unassembled WGS sequence"/>
</dbReference>
<keyword evidence="4 7" id="KW-0547">Nucleotide-binding</keyword>
<dbReference type="EMBL" id="JARVKF010000051">
    <property type="protein sequence ID" value="KAK9424019.1"/>
    <property type="molecule type" value="Genomic_DNA"/>
</dbReference>
<feature type="region of interest" description="Disordered" evidence="8">
    <location>
        <begin position="1"/>
        <end position="82"/>
    </location>
</feature>
<evidence type="ECO:0000256" key="1">
    <source>
        <dbReference type="ARBA" id="ARBA00004496"/>
    </source>
</evidence>
<comment type="subcellular location">
    <subcellularLocation>
        <location evidence="1 7">Cytoplasm</location>
    </subcellularLocation>
</comment>
<feature type="coiled-coil region" evidence="7">
    <location>
        <begin position="651"/>
        <end position="689"/>
    </location>
</feature>
<evidence type="ECO:0000313" key="10">
    <source>
        <dbReference type="EMBL" id="KAK9424019.1"/>
    </source>
</evidence>
<dbReference type="Gene3D" id="1.20.5.5160">
    <property type="match status" value="1"/>
</dbReference>
<evidence type="ECO:0000256" key="7">
    <source>
        <dbReference type="HAMAP-Rule" id="MF_03181"/>
    </source>
</evidence>
<proteinExistence type="inferred from homology"/>
<dbReference type="Pfam" id="PF18101">
    <property type="entry name" value="Pan3_CK"/>
    <property type="match status" value="1"/>
</dbReference>
<name>A0ABR2VBV8_9PEZI</name>
<dbReference type="HAMAP" id="MF_03181">
    <property type="entry name" value="PAN3"/>
    <property type="match status" value="1"/>
</dbReference>
<dbReference type="PANTHER" id="PTHR12272">
    <property type="entry name" value="DEADENYLATION COMPLEX SUBUNIT PAN3"/>
    <property type="match status" value="1"/>
</dbReference>
<comment type="caution">
    <text evidence="10">The sequence shown here is derived from an EMBL/GenBank/DDBJ whole genome shotgun (WGS) entry which is preliminary data.</text>
</comment>
<dbReference type="Gene3D" id="1.10.510.10">
    <property type="entry name" value="Transferase(Phosphotransferase) domain 1"/>
    <property type="match status" value="1"/>
</dbReference>
<evidence type="ECO:0000256" key="8">
    <source>
        <dbReference type="SAM" id="MobiDB-lite"/>
    </source>
</evidence>
<evidence type="ECO:0000259" key="9">
    <source>
        <dbReference type="Pfam" id="PF18101"/>
    </source>
</evidence>
<feature type="domain" description="Pan3 C-terminal knob" evidence="9">
    <location>
        <begin position="645"/>
        <end position="779"/>
    </location>
</feature>
<comment type="subunit">
    <text evidence="7">Homodimer. Forms a heterotrimer with a catalytic subunit PAN2 to form the poly(A)-nuclease (PAN) deadenylation complex. Interacts (via PAM-2 motif) with poly(A)-binding protein PAB1 (via PABC domain), conferring substrate specificity of the enzyme complex.</text>
</comment>
<keyword evidence="11" id="KW-1185">Reference proteome</keyword>
<feature type="region of interest" description="Knob domain" evidence="7">
    <location>
        <begin position="690"/>
        <end position="795"/>
    </location>
</feature>
<comment type="caution">
    <text evidence="7">Lacks conserved residue(s) required for the propagation of feature annotation.</text>
</comment>
<evidence type="ECO:0000256" key="3">
    <source>
        <dbReference type="ARBA" id="ARBA00022664"/>
    </source>
</evidence>
<keyword evidence="6 7" id="KW-0175">Coiled coil</keyword>
<dbReference type="InterPro" id="IPR011009">
    <property type="entry name" value="Kinase-like_dom_sf"/>
</dbReference>
<keyword evidence="5 7" id="KW-0067">ATP-binding</keyword>
<comment type="domain">
    <text evidence="7">The N-terminal zinc finger binds to poly(A) RNA.</text>
</comment>
<comment type="domain">
    <text evidence="7">Contains a pseudokinase domain. The protein kinase domain is predicted to be catalytically inactive because some of the residues important for catalytic activity are substituted and it lacks the equivalent of the binding site for a peptide substrate. However, it has retained an ATP-binding site and ATP-binding is required for mRNA degradation, stimulating the activity of the PAN2 nuclease in vitro. The nucleotide-binding site is juxtaposed to the RNase active site of PAN2 in the complex and may actually bind nucleosides of a poly(A) RNA rather than ATP, feeding the poly(A)-tail to the active site of the deadenylase and thus increasing the efficiency with which this distributive enzyme degrades oligo(A) RNAs.</text>
</comment>
<protein>
    <recommendedName>
        <fullName evidence="7">PAN2-PAN3 deadenylation complex subunit PAN3</fullName>
    </recommendedName>
    <alternativeName>
        <fullName evidence="7">PAB1P-dependent poly(A)-specific ribonuclease</fullName>
    </alternativeName>
    <alternativeName>
        <fullName evidence="7">Poly(A)-nuclease deadenylation complex subunit 3</fullName>
        <shortName evidence="7">PAN deadenylation complex subunit 3</shortName>
    </alternativeName>
</protein>
<dbReference type="InterPro" id="IPR041332">
    <property type="entry name" value="Pan3_CK"/>
</dbReference>
<reference evidence="10 11" key="1">
    <citation type="journal article" date="2024" name="J. Plant Pathol.">
        <title>Sequence and assembly of the genome of Seiridium unicorne, isolate CBS 538.82, causal agent of cypress canker disease.</title>
        <authorList>
            <person name="Scali E."/>
            <person name="Rocca G.D."/>
            <person name="Danti R."/>
            <person name="Garbelotto M."/>
            <person name="Barberini S."/>
            <person name="Baroncelli R."/>
            <person name="Emiliani G."/>
        </authorList>
    </citation>
    <scope>NUCLEOTIDE SEQUENCE [LARGE SCALE GENOMIC DNA]</scope>
    <source>
        <strain evidence="10 11">BM-138-508</strain>
    </source>
</reference>
<comment type="similarity">
    <text evidence="7">Belongs to the protein kinase superfamily. PAN3 family.</text>
</comment>
<feature type="compositionally biased region" description="Polar residues" evidence="8">
    <location>
        <begin position="213"/>
        <end position="235"/>
    </location>
</feature>